<proteinExistence type="predicted"/>
<dbReference type="EMBL" id="VCIW01000045">
    <property type="protein sequence ID" value="TLS48229.1"/>
    <property type="molecule type" value="Genomic_DNA"/>
</dbReference>
<protein>
    <submittedName>
        <fullName evidence="1">Uncharacterized protein</fullName>
    </submittedName>
</protein>
<name>A0A5R9FZP9_9BACL</name>
<gene>
    <name evidence="1" type="ORF">FE782_31820</name>
</gene>
<keyword evidence="2" id="KW-1185">Reference proteome</keyword>
<dbReference type="RefSeq" id="WP_138198384.1">
    <property type="nucleotide sequence ID" value="NZ_VCIW01000045.1"/>
</dbReference>
<accession>A0A5R9FZP9</accession>
<comment type="caution">
    <text evidence="1">The sequence shown here is derived from an EMBL/GenBank/DDBJ whole genome shotgun (WGS) entry which is preliminary data.</text>
</comment>
<sequence length="88" mass="9872">MNDIRSNLIEMLLALYKALEGSGEMHLRHENNALHWVPGQGLWIEGCAGEVSVKAYNYASVTLGAQIRSYNHLPYQWLRSLTGVGDQD</sequence>
<evidence type="ECO:0000313" key="2">
    <source>
        <dbReference type="Proteomes" id="UP000309676"/>
    </source>
</evidence>
<dbReference type="AlphaFoldDB" id="A0A5R9FZP9"/>
<dbReference type="Proteomes" id="UP000309676">
    <property type="component" value="Unassembled WGS sequence"/>
</dbReference>
<reference evidence="1 2" key="1">
    <citation type="submission" date="2019-05" db="EMBL/GenBank/DDBJ databases">
        <authorList>
            <person name="Narsing Rao M.P."/>
            <person name="Li W.J."/>
        </authorList>
    </citation>
    <scope>NUCLEOTIDE SEQUENCE [LARGE SCALE GENOMIC DNA]</scope>
    <source>
        <strain evidence="1 2">SYSU_K30003</strain>
    </source>
</reference>
<evidence type="ECO:0000313" key="1">
    <source>
        <dbReference type="EMBL" id="TLS48229.1"/>
    </source>
</evidence>
<organism evidence="1 2">
    <name type="scientific">Paenibacillus antri</name>
    <dbReference type="NCBI Taxonomy" id="2582848"/>
    <lineage>
        <taxon>Bacteria</taxon>
        <taxon>Bacillati</taxon>
        <taxon>Bacillota</taxon>
        <taxon>Bacilli</taxon>
        <taxon>Bacillales</taxon>
        <taxon>Paenibacillaceae</taxon>
        <taxon>Paenibacillus</taxon>
    </lineage>
</organism>
<dbReference type="OrthoDB" id="9871608at2"/>